<dbReference type="Proteomes" id="UP000283269">
    <property type="component" value="Unassembled WGS sequence"/>
</dbReference>
<organism evidence="9 10">
    <name type="scientific">Psilocybe cyanescens</name>
    <dbReference type="NCBI Taxonomy" id="93625"/>
    <lineage>
        <taxon>Eukaryota</taxon>
        <taxon>Fungi</taxon>
        <taxon>Dikarya</taxon>
        <taxon>Basidiomycota</taxon>
        <taxon>Agaricomycotina</taxon>
        <taxon>Agaricomycetes</taxon>
        <taxon>Agaricomycetidae</taxon>
        <taxon>Agaricales</taxon>
        <taxon>Agaricineae</taxon>
        <taxon>Strophariaceae</taxon>
        <taxon>Psilocybe</taxon>
    </lineage>
</organism>
<evidence type="ECO:0000256" key="4">
    <source>
        <dbReference type="ARBA" id="ARBA00022723"/>
    </source>
</evidence>
<dbReference type="AlphaFoldDB" id="A0A409XJC1"/>
<keyword evidence="4" id="KW-0479">Metal-binding</keyword>
<comment type="caution">
    <text evidence="9">The sequence shown here is derived from an EMBL/GenBank/DDBJ whole genome shotgun (WGS) entry which is preliminary data.</text>
</comment>
<dbReference type="Pfam" id="PF01328">
    <property type="entry name" value="Peroxidase_2"/>
    <property type="match status" value="1"/>
</dbReference>
<dbReference type="PANTHER" id="PTHR33577:SF18">
    <property type="entry name" value="HEME HALOPEROXIDASE FAMILY PROFILE DOMAIN-CONTAINING PROTEIN"/>
    <property type="match status" value="1"/>
</dbReference>
<gene>
    <name evidence="9" type="ORF">CVT25_007384</name>
</gene>
<dbReference type="OrthoDB" id="407298at2759"/>
<dbReference type="SUPFAM" id="SSF47571">
    <property type="entry name" value="Cloroperoxidase"/>
    <property type="match status" value="1"/>
</dbReference>
<evidence type="ECO:0000313" key="10">
    <source>
        <dbReference type="Proteomes" id="UP000283269"/>
    </source>
</evidence>
<evidence type="ECO:0000259" key="8">
    <source>
        <dbReference type="PROSITE" id="PS51405"/>
    </source>
</evidence>
<keyword evidence="6" id="KW-0408">Iron</keyword>
<dbReference type="InterPro" id="IPR036851">
    <property type="entry name" value="Chloroperoxidase-like_sf"/>
</dbReference>
<proteinExistence type="inferred from homology"/>
<comment type="similarity">
    <text evidence="7">Belongs to the chloroperoxidase family.</text>
</comment>
<dbReference type="STRING" id="93625.A0A409XJC1"/>
<dbReference type="PANTHER" id="PTHR33577">
    <property type="entry name" value="STERIGMATOCYSTIN BIOSYNTHESIS PEROXIDASE STCC-RELATED"/>
    <property type="match status" value="1"/>
</dbReference>
<keyword evidence="10" id="KW-1185">Reference proteome</keyword>
<dbReference type="GO" id="GO:0004601">
    <property type="term" value="F:peroxidase activity"/>
    <property type="evidence" value="ECO:0007669"/>
    <property type="project" value="UniProtKB-KW"/>
</dbReference>
<keyword evidence="2" id="KW-0575">Peroxidase</keyword>
<evidence type="ECO:0000313" key="9">
    <source>
        <dbReference type="EMBL" id="PPQ90849.1"/>
    </source>
</evidence>
<dbReference type="Gene3D" id="1.10.489.10">
    <property type="entry name" value="Chloroperoxidase-like"/>
    <property type="match status" value="1"/>
</dbReference>
<comment type="cofactor">
    <cofactor evidence="1">
        <name>heme b</name>
        <dbReference type="ChEBI" id="CHEBI:60344"/>
    </cofactor>
</comment>
<reference evidence="9 10" key="1">
    <citation type="journal article" date="2018" name="Evol. Lett.">
        <title>Horizontal gene cluster transfer increased hallucinogenic mushroom diversity.</title>
        <authorList>
            <person name="Reynolds H.T."/>
            <person name="Vijayakumar V."/>
            <person name="Gluck-Thaler E."/>
            <person name="Korotkin H.B."/>
            <person name="Matheny P.B."/>
            <person name="Slot J.C."/>
        </authorList>
    </citation>
    <scope>NUCLEOTIDE SEQUENCE [LARGE SCALE GENOMIC DNA]</scope>
    <source>
        <strain evidence="9 10">2631</strain>
    </source>
</reference>
<dbReference type="InParanoid" id="A0A409XJC1"/>
<accession>A0A409XJC1</accession>
<name>A0A409XJC1_PSICY</name>
<evidence type="ECO:0000256" key="6">
    <source>
        <dbReference type="ARBA" id="ARBA00023004"/>
    </source>
</evidence>
<protein>
    <recommendedName>
        <fullName evidence="8">Heme haloperoxidase family profile domain-containing protein</fullName>
    </recommendedName>
</protein>
<evidence type="ECO:0000256" key="7">
    <source>
        <dbReference type="ARBA" id="ARBA00025795"/>
    </source>
</evidence>
<evidence type="ECO:0000256" key="2">
    <source>
        <dbReference type="ARBA" id="ARBA00022559"/>
    </source>
</evidence>
<keyword evidence="5" id="KW-0560">Oxidoreductase</keyword>
<sequence length="295" mass="32362">MFLITPVVNTVQNIVVFTYDFGLTAANLVIPSRKVGHVTPEGHPGAGGKWPEYIAPKEGDSRCSCPALNAMANHGILPRDGKNIKFNELGPKIRTTFNFASTFCFFVPNFAANMLNKSYKNDTFDLAELDLHSSKGIEHDASLTREDSALVPDQSKPHLQYVKELLALASGKDKEGNPILTTKDLSEYTSKRRVDAQATNPQYTASFFHNMFGSANKLSSSSTMLTIFGGRVVDLEPLLTEERIPDGWESRVRKRLGLTFASFNSTVLKVALGVNEKKYKEKVASQAATDATPAV</sequence>
<dbReference type="PROSITE" id="PS51405">
    <property type="entry name" value="HEME_HALOPEROXIDASE"/>
    <property type="match status" value="1"/>
</dbReference>
<keyword evidence="3" id="KW-0349">Heme</keyword>
<dbReference type="GO" id="GO:0046872">
    <property type="term" value="F:metal ion binding"/>
    <property type="evidence" value="ECO:0007669"/>
    <property type="project" value="UniProtKB-KW"/>
</dbReference>
<dbReference type="InterPro" id="IPR000028">
    <property type="entry name" value="Chloroperoxidase"/>
</dbReference>
<dbReference type="EMBL" id="NHYD01001526">
    <property type="protein sequence ID" value="PPQ90849.1"/>
    <property type="molecule type" value="Genomic_DNA"/>
</dbReference>
<evidence type="ECO:0000256" key="5">
    <source>
        <dbReference type="ARBA" id="ARBA00023002"/>
    </source>
</evidence>
<evidence type="ECO:0000256" key="3">
    <source>
        <dbReference type="ARBA" id="ARBA00022617"/>
    </source>
</evidence>
<feature type="domain" description="Heme haloperoxidase family profile" evidence="8">
    <location>
        <begin position="49"/>
        <end position="265"/>
    </location>
</feature>
<evidence type="ECO:0000256" key="1">
    <source>
        <dbReference type="ARBA" id="ARBA00001970"/>
    </source>
</evidence>